<evidence type="ECO:0000313" key="3">
    <source>
        <dbReference type="EMBL" id="MQL74982.1"/>
    </source>
</evidence>
<dbReference type="GO" id="GO:0005777">
    <property type="term" value="C:peroxisome"/>
    <property type="evidence" value="ECO:0007669"/>
    <property type="project" value="TreeGrafter"/>
</dbReference>
<comment type="caution">
    <text evidence="3">The sequence shown here is derived from an EMBL/GenBank/DDBJ whole genome shotgun (WGS) entry which is preliminary data.</text>
</comment>
<reference evidence="3" key="1">
    <citation type="submission" date="2017-07" db="EMBL/GenBank/DDBJ databases">
        <title>Taro Niue Genome Assembly and Annotation.</title>
        <authorList>
            <person name="Atibalentja N."/>
            <person name="Keating K."/>
            <person name="Fields C.J."/>
        </authorList>
    </citation>
    <scope>NUCLEOTIDE SEQUENCE</scope>
    <source>
        <strain evidence="3">Niue_2</strain>
        <tissue evidence="3">Leaf</tissue>
    </source>
</reference>
<evidence type="ECO:0000259" key="2">
    <source>
        <dbReference type="SMART" id="SM00145"/>
    </source>
</evidence>
<dbReference type="SMART" id="SM00145">
    <property type="entry name" value="PI3Ka"/>
    <property type="match status" value="1"/>
</dbReference>
<sequence length="352" mass="38961">MALRTTIAARELRSRIKSTSDIAARGSGKESGINFFSPSAVSSTNELVIVWDPEVGKSNPSEHKQLKLARSLTRGIIDKDLKPSSNDSKYTQASLFIMGYIMHRILKYPPTRTLSGEERQLLWKFRFSLVSDKKALTKFLRSVEWSDAQEAKQAIDLMGRWEMIDVTDALELLSPVFESLLGRNIYPLTGKVNVQKCVQVCARRARVRAGKTASTFENRDKRTSNGCECTSNGYKRASNVRQRAVKWAEKTPGAHLYSLYGLDTPHGVCLRRSHPPAGWFCAEHPLRGCPGAKNHPLWGCALCRHPPRGCGPALTPPAGRGGPPAMARPQHPSQRGGLRTRPKGAATHSQRP</sequence>
<evidence type="ECO:0000313" key="4">
    <source>
        <dbReference type="Proteomes" id="UP000652761"/>
    </source>
</evidence>
<evidence type="ECO:0000256" key="1">
    <source>
        <dbReference type="SAM" id="MobiDB-lite"/>
    </source>
</evidence>
<feature type="domain" description="PIK helical" evidence="2">
    <location>
        <begin position="78"/>
        <end position="291"/>
    </location>
</feature>
<dbReference type="Proteomes" id="UP000652761">
    <property type="component" value="Unassembled WGS sequence"/>
</dbReference>
<dbReference type="GO" id="GO:0006897">
    <property type="term" value="P:endocytosis"/>
    <property type="evidence" value="ECO:0007669"/>
    <property type="project" value="TreeGrafter"/>
</dbReference>
<dbReference type="GO" id="GO:0005768">
    <property type="term" value="C:endosome"/>
    <property type="evidence" value="ECO:0007669"/>
    <property type="project" value="TreeGrafter"/>
</dbReference>
<dbReference type="InterPro" id="IPR042236">
    <property type="entry name" value="PI3K_accessory_sf"/>
</dbReference>
<name>A0A843TR41_COLES</name>
<dbReference type="GO" id="GO:0016303">
    <property type="term" value="F:1-phosphatidylinositol-3-kinase activity"/>
    <property type="evidence" value="ECO:0007669"/>
    <property type="project" value="TreeGrafter"/>
</dbReference>
<dbReference type="InterPro" id="IPR016024">
    <property type="entry name" value="ARM-type_fold"/>
</dbReference>
<dbReference type="SUPFAM" id="SSF48371">
    <property type="entry name" value="ARM repeat"/>
    <property type="match status" value="1"/>
</dbReference>
<dbReference type="Pfam" id="PF00613">
    <property type="entry name" value="PI3Ka"/>
    <property type="match status" value="1"/>
</dbReference>
<dbReference type="GO" id="GO:0034271">
    <property type="term" value="C:phosphatidylinositol 3-kinase complex, class III, type I"/>
    <property type="evidence" value="ECO:0007669"/>
    <property type="project" value="TreeGrafter"/>
</dbReference>
<dbReference type="PANTHER" id="PTHR10048:SF7">
    <property type="entry name" value="PHOSPHATIDYLINOSITOL 3-KINASE CATALYTIC SUBUNIT TYPE 3"/>
    <property type="match status" value="1"/>
</dbReference>
<dbReference type="InterPro" id="IPR001263">
    <property type="entry name" value="PI3K_accessory_dom"/>
</dbReference>
<dbReference type="InterPro" id="IPR015433">
    <property type="entry name" value="PI3/4_kinase"/>
</dbReference>
<dbReference type="GO" id="GO:0048015">
    <property type="term" value="P:phosphatidylinositol-mediated signaling"/>
    <property type="evidence" value="ECO:0007669"/>
    <property type="project" value="TreeGrafter"/>
</dbReference>
<protein>
    <recommendedName>
        <fullName evidence="2">PIK helical domain-containing protein</fullName>
    </recommendedName>
</protein>
<dbReference type="Gene3D" id="1.25.40.70">
    <property type="entry name" value="Phosphatidylinositol 3-kinase, accessory domain (PIK)"/>
    <property type="match status" value="1"/>
</dbReference>
<organism evidence="3 4">
    <name type="scientific">Colocasia esculenta</name>
    <name type="common">Wild taro</name>
    <name type="synonym">Arum esculentum</name>
    <dbReference type="NCBI Taxonomy" id="4460"/>
    <lineage>
        <taxon>Eukaryota</taxon>
        <taxon>Viridiplantae</taxon>
        <taxon>Streptophyta</taxon>
        <taxon>Embryophyta</taxon>
        <taxon>Tracheophyta</taxon>
        <taxon>Spermatophyta</taxon>
        <taxon>Magnoliopsida</taxon>
        <taxon>Liliopsida</taxon>
        <taxon>Araceae</taxon>
        <taxon>Aroideae</taxon>
        <taxon>Colocasieae</taxon>
        <taxon>Colocasia</taxon>
    </lineage>
</organism>
<dbReference type="GO" id="GO:0000407">
    <property type="term" value="C:phagophore assembly site"/>
    <property type="evidence" value="ECO:0007669"/>
    <property type="project" value="TreeGrafter"/>
</dbReference>
<feature type="compositionally biased region" description="Low complexity" evidence="1">
    <location>
        <begin position="313"/>
        <end position="329"/>
    </location>
</feature>
<dbReference type="PANTHER" id="PTHR10048">
    <property type="entry name" value="PHOSPHATIDYLINOSITOL KINASE"/>
    <property type="match status" value="1"/>
</dbReference>
<dbReference type="GO" id="GO:0000045">
    <property type="term" value="P:autophagosome assembly"/>
    <property type="evidence" value="ECO:0007669"/>
    <property type="project" value="TreeGrafter"/>
</dbReference>
<feature type="region of interest" description="Disordered" evidence="1">
    <location>
        <begin position="313"/>
        <end position="352"/>
    </location>
</feature>
<accession>A0A843TR41</accession>
<gene>
    <name evidence="3" type="ORF">Taro_007354</name>
</gene>
<dbReference type="EMBL" id="NMUH01000230">
    <property type="protein sequence ID" value="MQL74982.1"/>
    <property type="molecule type" value="Genomic_DNA"/>
</dbReference>
<dbReference type="GO" id="GO:0034272">
    <property type="term" value="C:phosphatidylinositol 3-kinase complex, class III, type II"/>
    <property type="evidence" value="ECO:0007669"/>
    <property type="project" value="TreeGrafter"/>
</dbReference>
<dbReference type="OrthoDB" id="67688at2759"/>
<keyword evidence="4" id="KW-1185">Reference proteome</keyword>
<dbReference type="AlphaFoldDB" id="A0A843TR41"/>
<proteinExistence type="predicted"/>